<dbReference type="AlphaFoldDB" id="A0A670Y619"/>
<protein>
    <submittedName>
        <fullName evidence="1">Uncharacterized protein</fullName>
    </submittedName>
</protein>
<reference evidence="1" key="2">
    <citation type="submission" date="2025-09" db="UniProtKB">
        <authorList>
            <consortium name="Ensembl"/>
        </authorList>
    </citation>
    <scope>IDENTIFICATION</scope>
</reference>
<name>A0A670Y619_PSETE</name>
<proteinExistence type="predicted"/>
<dbReference type="Ensembl" id="ENSPTXT00000004144.1">
    <property type="protein sequence ID" value="ENSPTXP00000004025.1"/>
    <property type="gene ID" value="ENSPTXG00000002982.1"/>
</dbReference>
<organism evidence="1 2">
    <name type="scientific">Pseudonaja textilis</name>
    <name type="common">Eastern brown snake</name>
    <dbReference type="NCBI Taxonomy" id="8673"/>
    <lineage>
        <taxon>Eukaryota</taxon>
        <taxon>Metazoa</taxon>
        <taxon>Chordata</taxon>
        <taxon>Craniata</taxon>
        <taxon>Vertebrata</taxon>
        <taxon>Euteleostomi</taxon>
        <taxon>Lepidosauria</taxon>
        <taxon>Squamata</taxon>
        <taxon>Bifurcata</taxon>
        <taxon>Unidentata</taxon>
        <taxon>Episquamata</taxon>
        <taxon>Toxicofera</taxon>
        <taxon>Serpentes</taxon>
        <taxon>Colubroidea</taxon>
        <taxon>Elapidae</taxon>
        <taxon>Hydrophiinae</taxon>
        <taxon>Pseudonaja</taxon>
    </lineage>
</organism>
<keyword evidence="2" id="KW-1185">Reference proteome</keyword>
<evidence type="ECO:0000313" key="2">
    <source>
        <dbReference type="Proteomes" id="UP000472273"/>
    </source>
</evidence>
<evidence type="ECO:0000313" key="1">
    <source>
        <dbReference type="Ensembl" id="ENSPTXP00000004025.1"/>
    </source>
</evidence>
<reference evidence="1" key="1">
    <citation type="submission" date="2025-08" db="UniProtKB">
        <authorList>
            <consortium name="Ensembl"/>
        </authorList>
    </citation>
    <scope>IDENTIFICATION</scope>
</reference>
<sequence>KKKNHLILKPGLPQSSGFSHLQPTSIFCRWIRGACLENPHSLSSCPPCLCLEVKQRQA</sequence>
<dbReference type="Proteomes" id="UP000472273">
    <property type="component" value="Unplaced"/>
</dbReference>
<accession>A0A670Y619</accession>